<feature type="compositionally biased region" description="Low complexity" evidence="4">
    <location>
        <begin position="533"/>
        <end position="553"/>
    </location>
</feature>
<comment type="caution">
    <text evidence="5">The sequence shown here is derived from an EMBL/GenBank/DDBJ whole genome shotgun (WGS) entry which is preliminary data.</text>
</comment>
<evidence type="ECO:0000256" key="2">
    <source>
        <dbReference type="ARBA" id="ARBA00023043"/>
    </source>
</evidence>
<feature type="repeat" description="ANK" evidence="3">
    <location>
        <begin position="332"/>
        <end position="352"/>
    </location>
</feature>
<dbReference type="PANTHER" id="PTHR24171">
    <property type="entry name" value="ANKYRIN REPEAT DOMAIN-CONTAINING PROTEIN 39-RELATED"/>
    <property type="match status" value="1"/>
</dbReference>
<dbReference type="SUPFAM" id="SSF48403">
    <property type="entry name" value="Ankyrin repeat"/>
    <property type="match status" value="1"/>
</dbReference>
<feature type="compositionally biased region" description="Polar residues" evidence="4">
    <location>
        <begin position="975"/>
        <end position="996"/>
    </location>
</feature>
<dbReference type="SMART" id="SM00248">
    <property type="entry name" value="ANK"/>
    <property type="match status" value="4"/>
</dbReference>
<keyword evidence="6" id="KW-1185">Reference proteome</keyword>
<evidence type="ECO:0000256" key="3">
    <source>
        <dbReference type="PROSITE-ProRule" id="PRU00023"/>
    </source>
</evidence>
<evidence type="ECO:0000313" key="5">
    <source>
        <dbReference type="EMBL" id="KAL2911567.1"/>
    </source>
</evidence>
<dbReference type="Pfam" id="PF00023">
    <property type="entry name" value="Ank"/>
    <property type="match status" value="1"/>
</dbReference>
<feature type="compositionally biased region" description="Low complexity" evidence="4">
    <location>
        <begin position="708"/>
        <end position="726"/>
    </location>
</feature>
<feature type="compositionally biased region" description="Low complexity" evidence="4">
    <location>
        <begin position="802"/>
        <end position="815"/>
    </location>
</feature>
<feature type="compositionally biased region" description="Basic and acidic residues" evidence="4">
    <location>
        <begin position="758"/>
        <end position="774"/>
    </location>
</feature>
<accession>A0ABR4MWB0</accession>
<dbReference type="PROSITE" id="PS50088">
    <property type="entry name" value="ANK_REPEAT"/>
    <property type="match status" value="3"/>
</dbReference>
<gene>
    <name evidence="5" type="ORF">HK105_208966</name>
</gene>
<feature type="region of interest" description="Disordered" evidence="4">
    <location>
        <begin position="156"/>
        <end position="239"/>
    </location>
</feature>
<feature type="compositionally biased region" description="Low complexity" evidence="4">
    <location>
        <begin position="1068"/>
        <end position="1080"/>
    </location>
</feature>
<feature type="compositionally biased region" description="Low complexity" evidence="4">
    <location>
        <begin position="560"/>
        <end position="572"/>
    </location>
</feature>
<dbReference type="PANTHER" id="PTHR24171:SF8">
    <property type="entry name" value="BRCA1-ASSOCIATED RING DOMAIN PROTEIN 1"/>
    <property type="match status" value="1"/>
</dbReference>
<feature type="compositionally biased region" description="Basic and acidic residues" evidence="4">
    <location>
        <begin position="496"/>
        <end position="505"/>
    </location>
</feature>
<reference evidence="5 6" key="1">
    <citation type="submission" date="2023-09" db="EMBL/GenBank/DDBJ databases">
        <title>Pangenome analysis of Batrachochytrium dendrobatidis and related Chytrids.</title>
        <authorList>
            <person name="Yacoub M.N."/>
            <person name="Stajich J.E."/>
            <person name="James T.Y."/>
        </authorList>
    </citation>
    <scope>NUCLEOTIDE SEQUENCE [LARGE SCALE GENOMIC DNA]</scope>
    <source>
        <strain evidence="5 6">JEL0888</strain>
    </source>
</reference>
<dbReference type="EMBL" id="JADGIZ020000100">
    <property type="protein sequence ID" value="KAL2911567.1"/>
    <property type="molecule type" value="Genomic_DNA"/>
</dbReference>
<feature type="compositionally biased region" description="Polar residues" evidence="4">
    <location>
        <begin position="620"/>
        <end position="638"/>
    </location>
</feature>
<dbReference type="Proteomes" id="UP001527925">
    <property type="component" value="Unassembled WGS sequence"/>
</dbReference>
<keyword evidence="2 3" id="KW-0040">ANK repeat</keyword>
<feature type="compositionally biased region" description="Polar residues" evidence="4">
    <location>
        <begin position="835"/>
        <end position="849"/>
    </location>
</feature>
<dbReference type="PROSITE" id="PS50297">
    <property type="entry name" value="ANK_REP_REGION"/>
    <property type="match status" value="3"/>
</dbReference>
<feature type="compositionally biased region" description="Low complexity" evidence="4">
    <location>
        <begin position="1120"/>
        <end position="1139"/>
    </location>
</feature>
<feature type="compositionally biased region" description="Basic and acidic residues" evidence="4">
    <location>
        <begin position="450"/>
        <end position="462"/>
    </location>
</feature>
<protein>
    <recommendedName>
        <fullName evidence="7">Ankyrin repeat protein</fullName>
    </recommendedName>
</protein>
<evidence type="ECO:0000256" key="4">
    <source>
        <dbReference type="SAM" id="MobiDB-lite"/>
    </source>
</evidence>
<keyword evidence="1" id="KW-0677">Repeat</keyword>
<feature type="compositionally biased region" description="Acidic residues" evidence="4">
    <location>
        <begin position="431"/>
        <end position="449"/>
    </location>
</feature>
<proteinExistence type="predicted"/>
<feature type="repeat" description="ANK" evidence="3">
    <location>
        <begin position="298"/>
        <end position="320"/>
    </location>
</feature>
<feature type="compositionally biased region" description="Low complexity" evidence="4">
    <location>
        <begin position="880"/>
        <end position="896"/>
    </location>
</feature>
<dbReference type="Pfam" id="PF12796">
    <property type="entry name" value="Ank_2"/>
    <property type="match status" value="1"/>
</dbReference>
<feature type="repeat" description="ANK" evidence="3">
    <location>
        <begin position="74"/>
        <end position="106"/>
    </location>
</feature>
<evidence type="ECO:0000256" key="1">
    <source>
        <dbReference type="ARBA" id="ARBA00022737"/>
    </source>
</evidence>
<feature type="compositionally biased region" description="Basic and acidic residues" evidence="4">
    <location>
        <begin position="1014"/>
        <end position="1023"/>
    </location>
</feature>
<dbReference type="InterPro" id="IPR002110">
    <property type="entry name" value="Ankyrin_rpt"/>
</dbReference>
<feature type="region of interest" description="Disordered" evidence="4">
    <location>
        <begin position="431"/>
        <end position="1139"/>
    </location>
</feature>
<feature type="compositionally biased region" description="Low complexity" evidence="4">
    <location>
        <begin position="911"/>
        <end position="938"/>
    </location>
</feature>
<dbReference type="InterPro" id="IPR036770">
    <property type="entry name" value="Ankyrin_rpt-contain_sf"/>
</dbReference>
<feature type="compositionally biased region" description="Low complexity" evidence="4">
    <location>
        <begin position="956"/>
        <end position="969"/>
    </location>
</feature>
<feature type="compositionally biased region" description="Low complexity" evidence="4">
    <location>
        <begin position="850"/>
        <end position="868"/>
    </location>
</feature>
<name>A0ABR4MWB0_9FUNG</name>
<sequence length="1208" mass="124275">MDNVTRLCTLHLEYPRATRIYFLLSMEHLNAIQIACILGDEEIAIDILDFVVRVTEEIDARKVLYEFMGRVWGNGNTVLHLASFLGMSDLVKRLLELGAAAGKINDRKYRPVDCADDDLTRSMFETVTELEPAKARAVPVTTAADVVIATPSQSAAGATSSSAAVDEFRGHGKSASWDNAGSTNRQRAGSASSMVASTSGAANGGSAGSIAAPGSAGGSSAGSPREGRTRRATRSGVSSSDFRLGELAREGSGAAVLDLCQHADAAPDRVAVVRDLLALDRPPAQRQVDPNALASPQQALTPLHLACSHGATDLVELLLRDAHVAVNVRDREGWTPLHCAAAEGHADIIRLLGRCQARFDPAVPSNAELDPDVFAVVDGPIDLVPLNADDETPEDIIFEERAEEISSIFLELKTKYPSPPQQFFDDLEADGEFDDEEGDASDDESDEQDERNAEAERADRLRPLPPSSKLGGSFNKIADGLSRAPSVMKSALRHKNSVEDPDRASADASAASAAVLAASGASQTGPRLGDARSLSASLSSINSAASGISPNSSFHRIGGQKSSSLTSLSQKLAAPAKPAGELAESRSAKTAPVLDPPQPSSNTKPSDATNPAPTADASLPSKQTSTPEPSPVQASKLPTASPVKAKEAMVATNAESPAAQEPKPPSASLAKAPSGGTPSRIPLSSMHPNGVSSFRWPLSDPNASTPQSGRSSARGSAESISTSSARPQRDPPVSSALATAAKYEAARSSQSSMTGDGLEWRKRSSEVGDHRPDDGAAIGGSVARLKERFNQPGTAVPVPSDAHAANPGSASAAPGIKLSGSRSGLDNIARRSLENIRTSGVTPVTLTQGSLVRSGSSSTSIAALSVPSEARRPSTGTTVSPPSAASAGRPPSGKPSLGAVAEGDKAQGTHASAPSPSTSPSKSGATTSSRPPTSTPARQAASARAGSMLPMPIATSASLDALSGSSDQGRAGLVTPSTAESAGTPTTPKSSTTDASPSRRMRRAGSVSRPADIVSRDSVRKFGNEALELVKSGEAHRRTTDLSRRASKSVRDPDSPLGRLAGSSPRDSASSTAGVSAGTVETLRRTFNKESAAPMPQPLSSHKPHTARRLGGYDGQAPTTRRPSSTIGGGSTSAAAAAAISQPRQALNVQQPGVIGDAGSSQDLAAVAAGTYEPQLRSAAGGSRDKLSAASKTTRVLAFAKKFDSTSS</sequence>
<dbReference type="Gene3D" id="1.25.40.20">
    <property type="entry name" value="Ankyrin repeat-containing domain"/>
    <property type="match status" value="2"/>
</dbReference>
<feature type="compositionally biased region" description="Polar residues" evidence="4">
    <location>
        <begin position="600"/>
        <end position="612"/>
    </location>
</feature>
<feature type="compositionally biased region" description="Low complexity" evidence="4">
    <location>
        <begin position="506"/>
        <end position="522"/>
    </location>
</feature>
<organism evidence="5 6">
    <name type="scientific">Polyrhizophydium stewartii</name>
    <dbReference type="NCBI Taxonomy" id="2732419"/>
    <lineage>
        <taxon>Eukaryota</taxon>
        <taxon>Fungi</taxon>
        <taxon>Fungi incertae sedis</taxon>
        <taxon>Chytridiomycota</taxon>
        <taxon>Chytridiomycota incertae sedis</taxon>
        <taxon>Chytridiomycetes</taxon>
        <taxon>Rhizophydiales</taxon>
        <taxon>Rhizophydiales incertae sedis</taxon>
        <taxon>Polyrhizophydium</taxon>
    </lineage>
</organism>
<feature type="compositionally biased region" description="Polar residues" evidence="4">
    <location>
        <begin position="176"/>
        <end position="195"/>
    </location>
</feature>
<feature type="compositionally biased region" description="Basic and acidic residues" evidence="4">
    <location>
        <begin position="1031"/>
        <end position="1054"/>
    </location>
</feature>
<evidence type="ECO:0000313" key="6">
    <source>
        <dbReference type="Proteomes" id="UP001527925"/>
    </source>
</evidence>
<evidence type="ECO:0008006" key="7">
    <source>
        <dbReference type="Google" id="ProtNLM"/>
    </source>
</evidence>